<protein>
    <submittedName>
        <fullName evidence="3">Uncharacterized protein</fullName>
    </submittedName>
</protein>
<organism evidence="3 4">
    <name type="scientific">Tumidithrix elongata BACA0141</name>
    <dbReference type="NCBI Taxonomy" id="2716417"/>
    <lineage>
        <taxon>Bacteria</taxon>
        <taxon>Bacillati</taxon>
        <taxon>Cyanobacteriota</taxon>
        <taxon>Cyanophyceae</taxon>
        <taxon>Pseudanabaenales</taxon>
        <taxon>Pseudanabaenaceae</taxon>
        <taxon>Tumidithrix</taxon>
        <taxon>Tumidithrix elongata</taxon>
    </lineage>
</organism>
<keyword evidence="2" id="KW-1133">Transmembrane helix</keyword>
<dbReference type="AlphaFoldDB" id="A0AAW9PVV9"/>
<proteinExistence type="predicted"/>
<dbReference type="RefSeq" id="WP_330483505.1">
    <property type="nucleotide sequence ID" value="NZ_JAZBJZ010000032.1"/>
</dbReference>
<feature type="compositionally biased region" description="Basic and acidic residues" evidence="1">
    <location>
        <begin position="146"/>
        <end position="159"/>
    </location>
</feature>
<feature type="region of interest" description="Disordered" evidence="1">
    <location>
        <begin position="135"/>
        <end position="159"/>
    </location>
</feature>
<evidence type="ECO:0000256" key="2">
    <source>
        <dbReference type="SAM" id="Phobius"/>
    </source>
</evidence>
<keyword evidence="2" id="KW-0812">Transmembrane</keyword>
<keyword evidence="2" id="KW-0472">Membrane</keyword>
<evidence type="ECO:0000256" key="1">
    <source>
        <dbReference type="SAM" id="MobiDB-lite"/>
    </source>
</evidence>
<gene>
    <name evidence="3" type="ORF">V2H45_10000</name>
</gene>
<evidence type="ECO:0000313" key="4">
    <source>
        <dbReference type="Proteomes" id="UP001333818"/>
    </source>
</evidence>
<dbReference type="EMBL" id="JAZBJZ010000032">
    <property type="protein sequence ID" value="MEE3717077.1"/>
    <property type="molecule type" value="Genomic_DNA"/>
</dbReference>
<evidence type="ECO:0000313" key="3">
    <source>
        <dbReference type="EMBL" id="MEE3717077.1"/>
    </source>
</evidence>
<feature type="transmembrane region" description="Helical" evidence="2">
    <location>
        <begin position="17"/>
        <end position="36"/>
    </location>
</feature>
<reference evidence="3" key="1">
    <citation type="submission" date="2024-01" db="EMBL/GenBank/DDBJ databases">
        <title>Bank of Algae and Cyanobacteria of the Azores (BACA) strain genomes.</title>
        <authorList>
            <person name="Luz R."/>
            <person name="Cordeiro R."/>
            <person name="Fonseca A."/>
            <person name="Goncalves V."/>
        </authorList>
    </citation>
    <scope>NUCLEOTIDE SEQUENCE</scope>
    <source>
        <strain evidence="3">BACA0141</strain>
    </source>
</reference>
<feature type="region of interest" description="Disordered" evidence="1">
    <location>
        <begin position="52"/>
        <end position="91"/>
    </location>
</feature>
<accession>A0AAW9PVV9</accession>
<keyword evidence="4" id="KW-1185">Reference proteome</keyword>
<name>A0AAW9PVV9_9CYAN</name>
<comment type="caution">
    <text evidence="3">The sequence shown here is derived from an EMBL/GenBank/DDBJ whole genome shotgun (WGS) entry which is preliminary data.</text>
</comment>
<dbReference type="Proteomes" id="UP001333818">
    <property type="component" value="Unassembled WGS sequence"/>
</dbReference>
<sequence>MLNKTRGKSYLLAHLKFAYLFPISLIFSAAFGNIAIGAKSAWAQKTDADLPNVEGQVKPRKGDANTLRSLQGEPVTPTNGNLFDRSVSDPTSDVNLHKTEINFVPIIPVTPAIPNASPQSPTLNVPGVFTSDPLHAIPLFQGSGDADSKPQKDPQKGRK</sequence>